<dbReference type="EMBL" id="BMQD01000009">
    <property type="protein sequence ID" value="GGK69603.1"/>
    <property type="molecule type" value="Genomic_DNA"/>
</dbReference>
<gene>
    <name evidence="1" type="ORF">GCM10010126_31270</name>
</gene>
<dbReference type="Proteomes" id="UP000627984">
    <property type="component" value="Unassembled WGS sequence"/>
</dbReference>
<evidence type="ECO:0000313" key="1">
    <source>
        <dbReference type="EMBL" id="GGK69603.1"/>
    </source>
</evidence>
<reference evidence="1" key="1">
    <citation type="journal article" date="2014" name="Int. J. Syst. Evol. Microbiol.">
        <title>Complete genome sequence of Corynebacterium casei LMG S-19264T (=DSM 44701T), isolated from a smear-ripened cheese.</title>
        <authorList>
            <consortium name="US DOE Joint Genome Institute (JGI-PGF)"/>
            <person name="Walter F."/>
            <person name="Albersmeier A."/>
            <person name="Kalinowski J."/>
            <person name="Ruckert C."/>
        </authorList>
    </citation>
    <scope>NUCLEOTIDE SEQUENCE</scope>
    <source>
        <strain evidence="1">JCM 3093</strain>
    </source>
</reference>
<dbReference type="AlphaFoldDB" id="A0AA37F4W8"/>
<comment type="caution">
    <text evidence="1">The sequence shown here is derived from an EMBL/GenBank/DDBJ whole genome shotgun (WGS) entry which is preliminary data.</text>
</comment>
<sequence length="56" mass="5814">MAAITCAISLADLRLMLDSLEPEDYSGRRSAASAFIETATGMGSRATGRIGPSGEH</sequence>
<evidence type="ECO:0000313" key="2">
    <source>
        <dbReference type="Proteomes" id="UP000627984"/>
    </source>
</evidence>
<protein>
    <submittedName>
        <fullName evidence="1">Uncharacterized protein</fullName>
    </submittedName>
</protein>
<accession>A0AA37F4W8</accession>
<reference evidence="1" key="2">
    <citation type="submission" date="2022-09" db="EMBL/GenBank/DDBJ databases">
        <authorList>
            <person name="Sun Q."/>
            <person name="Ohkuma M."/>
        </authorList>
    </citation>
    <scope>NUCLEOTIDE SEQUENCE</scope>
    <source>
        <strain evidence="1">JCM 3093</strain>
    </source>
</reference>
<dbReference type="RefSeq" id="WP_191895395.1">
    <property type="nucleotide sequence ID" value="NZ_BMQD01000009.1"/>
</dbReference>
<proteinExistence type="predicted"/>
<name>A0AA37F4W8_9ACTN</name>
<organism evidence="1 2">
    <name type="scientific">Planomonospora parontospora</name>
    <dbReference type="NCBI Taxonomy" id="58119"/>
    <lineage>
        <taxon>Bacteria</taxon>
        <taxon>Bacillati</taxon>
        <taxon>Actinomycetota</taxon>
        <taxon>Actinomycetes</taxon>
        <taxon>Streptosporangiales</taxon>
        <taxon>Streptosporangiaceae</taxon>
        <taxon>Planomonospora</taxon>
    </lineage>
</organism>